<dbReference type="EMBL" id="HBHL01001772">
    <property type="protein sequence ID" value="CAD9712173.1"/>
    <property type="molecule type" value="Transcribed_RNA"/>
</dbReference>
<dbReference type="InterPro" id="IPR039900">
    <property type="entry name" value="Pat1-like"/>
</dbReference>
<name>A0A5B8MXI0_9CHLO</name>
<protein>
    <recommendedName>
        <fullName evidence="7">mRNA decay factor PAT1 domain-containing protein</fullName>
    </recommendedName>
</protein>
<comment type="subcellular location">
    <subcellularLocation>
        <location evidence="1">Cytoplasm</location>
        <location evidence="1">P-body</location>
    </subcellularLocation>
</comment>
<evidence type="ECO:0000256" key="2">
    <source>
        <dbReference type="ARBA" id="ARBA00022490"/>
    </source>
</evidence>
<feature type="region of interest" description="Disordered" evidence="3">
    <location>
        <begin position="69"/>
        <end position="95"/>
    </location>
</feature>
<evidence type="ECO:0000313" key="5">
    <source>
        <dbReference type="EMBL" id="QDZ24405.1"/>
    </source>
</evidence>
<accession>A0A5B8MXI0</accession>
<proteinExistence type="predicted"/>
<feature type="region of interest" description="Disordered" evidence="3">
    <location>
        <begin position="324"/>
        <end position="352"/>
    </location>
</feature>
<evidence type="ECO:0008006" key="7">
    <source>
        <dbReference type="Google" id="ProtNLM"/>
    </source>
</evidence>
<keyword evidence="2" id="KW-0963">Cytoplasm</keyword>
<keyword evidence="6" id="KW-1185">Reference proteome</keyword>
<feature type="compositionally biased region" description="Low complexity" evidence="3">
    <location>
        <begin position="69"/>
        <end position="86"/>
    </location>
</feature>
<gene>
    <name evidence="5" type="ORF">A3770_13p69230</name>
    <name evidence="4" type="ORF">CPRI1469_LOCUS1014</name>
</gene>
<dbReference type="Proteomes" id="UP000316726">
    <property type="component" value="Chromosome 13"/>
</dbReference>
<dbReference type="STRING" id="1764295.A0A5B8MXI0"/>
<feature type="compositionally biased region" description="Polar residues" evidence="3">
    <location>
        <begin position="208"/>
        <end position="217"/>
    </location>
</feature>
<reference evidence="5 6" key="1">
    <citation type="submission" date="2018-07" db="EMBL/GenBank/DDBJ databases">
        <title>The complete nuclear genome of the prasinophyte Chloropicon primus (CCMP1205).</title>
        <authorList>
            <person name="Pombert J.-F."/>
            <person name="Otis C."/>
            <person name="Turmel M."/>
            <person name="Lemieux C."/>
        </authorList>
    </citation>
    <scope>NUCLEOTIDE SEQUENCE [LARGE SCALE GENOMIC DNA]</scope>
    <source>
        <strain evidence="5 6">CCMP1205</strain>
    </source>
</reference>
<dbReference type="PANTHER" id="PTHR21551:SF0">
    <property type="entry name" value="PROTEIN ASSOCIATED WITH TOPO II RELATED-1, ISOFORM A"/>
    <property type="match status" value="1"/>
</dbReference>
<organism evidence="5 6">
    <name type="scientific">Chloropicon primus</name>
    <dbReference type="NCBI Taxonomy" id="1764295"/>
    <lineage>
        <taxon>Eukaryota</taxon>
        <taxon>Viridiplantae</taxon>
        <taxon>Chlorophyta</taxon>
        <taxon>Chloropicophyceae</taxon>
        <taxon>Chloropicales</taxon>
        <taxon>Chloropicaceae</taxon>
        <taxon>Chloropicon</taxon>
    </lineage>
</organism>
<dbReference type="AlphaFoldDB" id="A0A5B8MXI0"/>
<sequence length="638" mass="69349">MSGASQYAFFASGNGEGASLEEGIEAPPEEELGGLEETEEVDIPATGNDGYEYEDYSLASYFAPKVPAASSASSLSGGSDTSASQSQRKVEENVKLMSLEELEKSLVAGQGQEKPAEGRGAPAPPPQAAVPALPLMQMQLREVPQVGSMIPMQVSEASYAQGQQQRGPATAGAQLLSELERDTARGSGNNNERGGGRFGLINKRETQRTVSQQNRGGSNYHHHQPSGRSDGYYSQQQRERPSHHWYNSSIMSKNEIDTLLRIQWAATHAGRPYFEDYYYLAYLKKDGQLKGKFSPIEVFAEDAQGNGPKKGIGHLAVEGLGKIPLSNTRRPKPLMDLSSGGGSGGEKGENQKSLDQEPLLAARVMIEDGLSLLLDVDDVDRILDEREVDEESADQLKKRRVALLESIASSFHLPVGNSPMLEDPDGDSVFLYLLDLRKGQKLVSSYLNLCEGVQSYTNQILWSILRNMNLLFKPHYGPSSPMTGLSTAVAKVISQLDISGVCQSLTAFLIGDCKSKGLPIKPRAEFDPKLFDCAGHIICALLSKASGLGLGVTPSPSSYSLAAPPANLVAAWDGAVNAFFALLQEHMNKKLSAYKEAKTEDEVENIRREVPVQLIRSMLPHANDQQRQQLREMLVVLK</sequence>
<feature type="compositionally biased region" description="Acidic residues" evidence="3">
    <location>
        <begin position="22"/>
        <end position="42"/>
    </location>
</feature>
<dbReference type="GO" id="GO:0033962">
    <property type="term" value="P:P-body assembly"/>
    <property type="evidence" value="ECO:0007669"/>
    <property type="project" value="TreeGrafter"/>
</dbReference>
<evidence type="ECO:0000313" key="6">
    <source>
        <dbReference type="Proteomes" id="UP000316726"/>
    </source>
</evidence>
<dbReference type="GO" id="GO:0000932">
    <property type="term" value="C:P-body"/>
    <property type="evidence" value="ECO:0007669"/>
    <property type="project" value="UniProtKB-SubCell"/>
</dbReference>
<reference evidence="4" key="2">
    <citation type="submission" date="2021-01" db="EMBL/GenBank/DDBJ databases">
        <authorList>
            <person name="Corre E."/>
            <person name="Pelletier E."/>
            <person name="Niang G."/>
            <person name="Scheremetjew M."/>
            <person name="Finn R."/>
            <person name="Kale V."/>
            <person name="Holt S."/>
            <person name="Cochrane G."/>
            <person name="Meng A."/>
            <person name="Brown T."/>
            <person name="Cohen L."/>
        </authorList>
    </citation>
    <scope>NUCLEOTIDE SEQUENCE</scope>
    <source>
        <strain evidence="4">CCMP1205</strain>
    </source>
</reference>
<evidence type="ECO:0000256" key="3">
    <source>
        <dbReference type="SAM" id="MobiDB-lite"/>
    </source>
</evidence>
<evidence type="ECO:0000313" key="4">
    <source>
        <dbReference type="EMBL" id="CAD9712173.1"/>
    </source>
</evidence>
<feature type="region of interest" description="Disordered" evidence="3">
    <location>
        <begin position="108"/>
        <end position="129"/>
    </location>
</feature>
<dbReference type="EMBL" id="CP031046">
    <property type="protein sequence ID" value="QDZ24405.1"/>
    <property type="molecule type" value="Genomic_DNA"/>
</dbReference>
<dbReference type="GO" id="GO:0000290">
    <property type="term" value="P:deadenylation-dependent decapping of nuclear-transcribed mRNA"/>
    <property type="evidence" value="ECO:0007669"/>
    <property type="project" value="InterPro"/>
</dbReference>
<feature type="region of interest" description="Disordered" evidence="3">
    <location>
        <begin position="182"/>
        <end position="246"/>
    </location>
</feature>
<dbReference type="GO" id="GO:0003723">
    <property type="term" value="F:RNA binding"/>
    <property type="evidence" value="ECO:0007669"/>
    <property type="project" value="TreeGrafter"/>
</dbReference>
<feature type="region of interest" description="Disordered" evidence="3">
    <location>
        <begin position="12"/>
        <end position="50"/>
    </location>
</feature>
<evidence type="ECO:0000256" key="1">
    <source>
        <dbReference type="ARBA" id="ARBA00004201"/>
    </source>
</evidence>
<dbReference type="OrthoDB" id="496940at2759"/>
<dbReference type="PANTHER" id="PTHR21551">
    <property type="entry name" value="TOPOISOMERASE II-ASSOCIATED PROTEIN PAT1"/>
    <property type="match status" value="1"/>
</dbReference>